<dbReference type="Gene3D" id="1.20.1310.10">
    <property type="entry name" value="Cullin Repeats"/>
    <property type="match status" value="1"/>
</dbReference>
<protein>
    <recommendedName>
        <fullName evidence="3">Cullin N-terminal domain-containing protein</fullName>
    </recommendedName>
</protein>
<evidence type="ECO:0000256" key="2">
    <source>
        <dbReference type="SAM" id="MobiDB-lite"/>
    </source>
</evidence>
<dbReference type="EMBL" id="HBHQ01001602">
    <property type="protein sequence ID" value="CAD9809195.1"/>
    <property type="molecule type" value="Transcribed_RNA"/>
</dbReference>
<dbReference type="InterPro" id="IPR016159">
    <property type="entry name" value="Cullin_repeat-like_dom_sf"/>
</dbReference>
<gene>
    <name evidence="4" type="ORF">ASEP1449_LOCUS1017</name>
</gene>
<sequence length="286" mass="31461">MHLDRLLVYLPAQDEVVLRSGMSGTTSNITSRPFGDSNPAAGGVGGNANVTSKTNSNSSGPAWSLWEVGLAALRRHMEQHNMMEPVLVASMVQSLLLELDDWTTDVSLMKQSIRMLLELDLYTDLFLPTLEQNVSVYLQTECQRWINNDEHNNNNDGDDALMDIPAFLRHVDRRLRQCNDMALLYLQSSASSMTLSVGLGLLDDSSSSSSSSTPMPTNQSRHRHRRQVSKNRILTTLVDTHLLAPHVTPLATSCDTTAAAAAAKFFHALMRGLLSTAGSNRRIPSK</sequence>
<evidence type="ECO:0000256" key="1">
    <source>
        <dbReference type="ARBA" id="ARBA00006019"/>
    </source>
</evidence>
<evidence type="ECO:0000313" key="4">
    <source>
        <dbReference type="EMBL" id="CAD9809195.1"/>
    </source>
</evidence>
<evidence type="ECO:0000259" key="3">
    <source>
        <dbReference type="Pfam" id="PF00888"/>
    </source>
</evidence>
<feature type="region of interest" description="Disordered" evidence="2">
    <location>
        <begin position="205"/>
        <end position="228"/>
    </location>
</feature>
<reference evidence="4" key="1">
    <citation type="submission" date="2021-01" db="EMBL/GenBank/DDBJ databases">
        <authorList>
            <person name="Corre E."/>
            <person name="Pelletier E."/>
            <person name="Niang G."/>
            <person name="Scheremetjew M."/>
            <person name="Finn R."/>
            <person name="Kale V."/>
            <person name="Holt S."/>
            <person name="Cochrane G."/>
            <person name="Meng A."/>
            <person name="Brown T."/>
            <person name="Cohen L."/>
        </authorList>
    </citation>
    <scope>NUCLEOTIDE SEQUENCE</scope>
    <source>
        <strain evidence="4">CCMP2084</strain>
    </source>
</reference>
<accession>A0A7S2XIM0</accession>
<organism evidence="4">
    <name type="scientific">Attheya septentrionalis</name>
    <dbReference type="NCBI Taxonomy" id="420275"/>
    <lineage>
        <taxon>Eukaryota</taxon>
        <taxon>Sar</taxon>
        <taxon>Stramenopiles</taxon>
        <taxon>Ochrophyta</taxon>
        <taxon>Bacillariophyta</taxon>
        <taxon>Coscinodiscophyceae</taxon>
        <taxon>Chaetocerotophycidae</taxon>
        <taxon>Chaetocerotales</taxon>
        <taxon>Attheyaceae</taxon>
        <taxon>Attheya</taxon>
    </lineage>
</organism>
<feature type="region of interest" description="Disordered" evidence="2">
    <location>
        <begin position="27"/>
        <end position="61"/>
    </location>
</feature>
<dbReference type="AlphaFoldDB" id="A0A7S2XIM0"/>
<feature type="compositionally biased region" description="Polar residues" evidence="2">
    <location>
        <begin position="51"/>
        <end position="61"/>
    </location>
</feature>
<name>A0A7S2XIM0_9STRA</name>
<feature type="domain" description="Cullin N-terminal" evidence="3">
    <location>
        <begin position="64"/>
        <end position="192"/>
    </location>
</feature>
<dbReference type="SUPFAM" id="SSF74788">
    <property type="entry name" value="Cullin repeat-like"/>
    <property type="match status" value="1"/>
</dbReference>
<dbReference type="Pfam" id="PF00888">
    <property type="entry name" value="Cullin"/>
    <property type="match status" value="1"/>
</dbReference>
<dbReference type="InterPro" id="IPR001373">
    <property type="entry name" value="Cullin_N"/>
</dbReference>
<proteinExistence type="inferred from homology"/>
<comment type="similarity">
    <text evidence="1">Belongs to the cullin family.</text>
</comment>